<dbReference type="InterPro" id="IPR011761">
    <property type="entry name" value="ATP-grasp"/>
</dbReference>
<comment type="pathway">
    <text evidence="2 13">Lipid metabolism; malonyl-CoA biosynthesis; malonyl-CoA from acetyl-CoA: step 1/1.</text>
</comment>
<evidence type="ECO:0000256" key="1">
    <source>
        <dbReference type="ARBA" id="ARBA00003761"/>
    </source>
</evidence>
<dbReference type="GO" id="GO:2001295">
    <property type="term" value="P:malonyl-CoA biosynthetic process"/>
    <property type="evidence" value="ECO:0007669"/>
    <property type="project" value="UniProtKB-UniPathway"/>
</dbReference>
<comment type="function">
    <text evidence="1 13">This protein is a component of the acetyl coenzyme A carboxylase complex; first, biotin carboxylase catalyzes the carboxylation of the carrier protein and then the transcarboxylase transfers the carboxyl group to form malonyl-CoA.</text>
</comment>
<evidence type="ECO:0000256" key="12">
    <source>
        <dbReference type="PROSITE-ProRule" id="PRU00409"/>
    </source>
</evidence>
<evidence type="ECO:0000256" key="6">
    <source>
        <dbReference type="ARBA" id="ARBA00022723"/>
    </source>
</evidence>
<dbReference type="EMBL" id="CP029803">
    <property type="protein sequence ID" value="AWT60721.1"/>
    <property type="molecule type" value="Genomic_DNA"/>
</dbReference>
<dbReference type="Pfam" id="PF02786">
    <property type="entry name" value="CPSase_L_D2"/>
    <property type="match status" value="1"/>
</dbReference>
<dbReference type="Gene3D" id="3.30.470.20">
    <property type="entry name" value="ATP-grasp fold, B domain"/>
    <property type="match status" value="1"/>
</dbReference>
<dbReference type="SUPFAM" id="SSF56059">
    <property type="entry name" value="Glutathione synthetase ATP-binding domain-like"/>
    <property type="match status" value="1"/>
</dbReference>
<keyword evidence="13" id="KW-0275">Fatty acid biosynthesis</keyword>
<dbReference type="InterPro" id="IPR011764">
    <property type="entry name" value="Biotin_carboxylation_dom"/>
</dbReference>
<dbReference type="NCBIfam" id="NF006367">
    <property type="entry name" value="PRK08591.1"/>
    <property type="match status" value="1"/>
</dbReference>
<evidence type="ECO:0000256" key="7">
    <source>
        <dbReference type="ARBA" id="ARBA00022741"/>
    </source>
</evidence>
<dbReference type="FunFam" id="3.40.50.20:FF:000010">
    <property type="entry name" value="Propionyl-CoA carboxylase subunit alpha"/>
    <property type="match status" value="1"/>
</dbReference>
<keyword evidence="13" id="KW-0444">Lipid biosynthesis</keyword>
<evidence type="ECO:0000256" key="10">
    <source>
        <dbReference type="ARBA" id="ARBA00023267"/>
    </source>
</evidence>
<keyword evidence="7 12" id="KW-0547">Nucleotide-binding</keyword>
<gene>
    <name evidence="16" type="primary">accC</name>
    <name evidence="16" type="ORF">DF168_01940</name>
</gene>
<evidence type="ECO:0000259" key="15">
    <source>
        <dbReference type="PROSITE" id="PS50979"/>
    </source>
</evidence>
<dbReference type="InterPro" id="IPR004549">
    <property type="entry name" value="Acetyl_CoA_COase_biotin_COase"/>
</dbReference>
<keyword evidence="5 13" id="KW-0436">Ligase</keyword>
<evidence type="ECO:0000259" key="14">
    <source>
        <dbReference type="PROSITE" id="PS50975"/>
    </source>
</evidence>
<feature type="domain" description="Biotin carboxylation" evidence="15">
    <location>
        <begin position="1"/>
        <end position="446"/>
    </location>
</feature>
<feature type="domain" description="ATP-grasp" evidence="14">
    <location>
        <begin position="120"/>
        <end position="317"/>
    </location>
</feature>
<dbReference type="PROSITE" id="PS00867">
    <property type="entry name" value="CPSASE_2"/>
    <property type="match status" value="1"/>
</dbReference>
<dbReference type="GO" id="GO:0005524">
    <property type="term" value="F:ATP binding"/>
    <property type="evidence" value="ECO:0007669"/>
    <property type="project" value="UniProtKB-UniRule"/>
</dbReference>
<dbReference type="Pfam" id="PF02785">
    <property type="entry name" value="Biotin_carb_C"/>
    <property type="match status" value="1"/>
</dbReference>
<dbReference type="InterPro" id="IPR011054">
    <property type="entry name" value="Rudment_hybrid_motif"/>
</dbReference>
<dbReference type="Pfam" id="PF00289">
    <property type="entry name" value="Biotin_carb_N"/>
    <property type="match status" value="1"/>
</dbReference>
<keyword evidence="13" id="KW-0276">Fatty acid metabolism</keyword>
<dbReference type="Proteomes" id="UP000247465">
    <property type="component" value="Chromosome"/>
</dbReference>
<evidence type="ECO:0000256" key="3">
    <source>
        <dbReference type="ARBA" id="ARBA00011750"/>
    </source>
</evidence>
<evidence type="ECO:0000256" key="2">
    <source>
        <dbReference type="ARBA" id="ARBA00004956"/>
    </source>
</evidence>
<dbReference type="KEGG" id="mtar:DF168_01940"/>
<keyword evidence="13" id="KW-0443">Lipid metabolism</keyword>
<comment type="catalytic activity">
    <reaction evidence="11 13">
        <text>N(6)-biotinyl-L-lysyl-[protein] + hydrogencarbonate + ATP = N(6)-carboxybiotinyl-L-lysyl-[protein] + ADP + phosphate + H(+)</text>
        <dbReference type="Rhea" id="RHEA:13501"/>
        <dbReference type="Rhea" id="RHEA-COMP:10505"/>
        <dbReference type="Rhea" id="RHEA-COMP:10506"/>
        <dbReference type="ChEBI" id="CHEBI:15378"/>
        <dbReference type="ChEBI" id="CHEBI:17544"/>
        <dbReference type="ChEBI" id="CHEBI:30616"/>
        <dbReference type="ChEBI" id="CHEBI:43474"/>
        <dbReference type="ChEBI" id="CHEBI:83144"/>
        <dbReference type="ChEBI" id="CHEBI:83145"/>
        <dbReference type="ChEBI" id="CHEBI:456216"/>
        <dbReference type="EC" id="6.3.4.14"/>
    </reaction>
</comment>
<keyword evidence="9" id="KW-0460">Magnesium</keyword>
<organism evidence="16 17">
    <name type="scientific">Candidatus Moanibacter tarae</name>
    <dbReference type="NCBI Taxonomy" id="2200854"/>
    <lineage>
        <taxon>Bacteria</taxon>
        <taxon>Pseudomonadati</taxon>
        <taxon>Verrucomicrobiota</taxon>
        <taxon>Opitutia</taxon>
        <taxon>Puniceicoccales</taxon>
        <taxon>Puniceicoccales incertae sedis</taxon>
        <taxon>Candidatus Moanibacter</taxon>
    </lineage>
</organism>
<dbReference type="GO" id="GO:0006633">
    <property type="term" value="P:fatty acid biosynthetic process"/>
    <property type="evidence" value="ECO:0007669"/>
    <property type="project" value="UniProtKB-KW"/>
</dbReference>
<dbReference type="InterPro" id="IPR005479">
    <property type="entry name" value="CPAse_ATP-bd"/>
</dbReference>
<evidence type="ECO:0000256" key="11">
    <source>
        <dbReference type="ARBA" id="ARBA00048600"/>
    </source>
</evidence>
<dbReference type="FunFam" id="3.30.1490.20:FF:000018">
    <property type="entry name" value="Biotin carboxylase"/>
    <property type="match status" value="1"/>
</dbReference>
<keyword evidence="10 13" id="KW-0092">Biotin</keyword>
<dbReference type="GO" id="GO:0046872">
    <property type="term" value="F:metal ion binding"/>
    <property type="evidence" value="ECO:0007669"/>
    <property type="project" value="UniProtKB-KW"/>
</dbReference>
<dbReference type="PROSITE" id="PS50975">
    <property type="entry name" value="ATP_GRASP"/>
    <property type="match status" value="1"/>
</dbReference>
<evidence type="ECO:0000313" key="16">
    <source>
        <dbReference type="EMBL" id="AWT60721.1"/>
    </source>
</evidence>
<protein>
    <recommendedName>
        <fullName evidence="4 13">Biotin carboxylase</fullName>
        <ecNumber evidence="4 13">6.3.4.14</ecNumber>
    </recommendedName>
    <alternativeName>
        <fullName evidence="13">Acetyl-coenzyme A carboxylase biotin carboxylase subunit A</fullName>
    </alternativeName>
</protein>
<evidence type="ECO:0000256" key="9">
    <source>
        <dbReference type="ARBA" id="ARBA00022842"/>
    </source>
</evidence>
<dbReference type="InterPro" id="IPR005481">
    <property type="entry name" value="BC-like_N"/>
</dbReference>
<dbReference type="EC" id="6.3.4.14" evidence="4 13"/>
<evidence type="ECO:0000256" key="8">
    <source>
        <dbReference type="ARBA" id="ARBA00022840"/>
    </source>
</evidence>
<dbReference type="UniPathway" id="UPA00655">
    <property type="reaction ID" value="UER00711"/>
</dbReference>
<dbReference type="InterPro" id="IPR051602">
    <property type="entry name" value="ACC_Biotin_Carboxylase"/>
</dbReference>
<reference evidence="16 17" key="1">
    <citation type="submission" date="2018-06" db="EMBL/GenBank/DDBJ databases">
        <title>Draft Genome Sequence of a Novel Marine Bacterium Related to the Verrucomicrobia.</title>
        <authorList>
            <person name="Vosseberg J."/>
            <person name="Martijn J."/>
            <person name="Ettema T.J.G."/>
        </authorList>
    </citation>
    <scope>NUCLEOTIDE SEQUENCE [LARGE SCALE GENOMIC DNA]</scope>
    <source>
        <strain evidence="16">TARA_B100001123</strain>
    </source>
</reference>
<keyword evidence="8 12" id="KW-0067">ATP-binding</keyword>
<evidence type="ECO:0000313" key="17">
    <source>
        <dbReference type="Proteomes" id="UP000247465"/>
    </source>
</evidence>
<name>A0A2Z4AEX2_9BACT</name>
<dbReference type="PROSITE" id="PS50979">
    <property type="entry name" value="BC"/>
    <property type="match status" value="1"/>
</dbReference>
<dbReference type="SUPFAM" id="SSF52440">
    <property type="entry name" value="PreATP-grasp domain"/>
    <property type="match status" value="1"/>
</dbReference>
<sequence length="460" mass="50800">MFQKILIANRGEIALRVIRACKELGIKTVAVYSEADEQSLHVQLADGAIRIGSSPSGESYLKSDRILSAAEIADVDAIHPGYGFLAEKAEFAEQCESCNIKFIGPKSETIRLMGDKAQARETVRKARVPVTQGSEGPVEDGQAALRVAKQIGFPVIIKAVSGGGGRGMRTANNAATLLKEFANAQSEAEKAFGDGTLYVEKLIENPRHIEFQILADNHGQVIHMLERDCSVQRRHQKLIEESPSPFLSNDLRKRMGRAAIRAAEACEYVNAGTIEFLVDERGEFYFMEMNTRIQVEHGVTEEVTGYDLIEKQIRIAAGEKLQIDQKDIKFNCHAVESRICAEDPTRGFAPCPGEISLYYPPGGLGVRVDSHIYGGYTIPPHYDSMISKVISCARTRDLALDRMHRALSEYLIRGIKTTIPFTMAVIQDPVFRQGGATTAYVEEFIGRSPKSLLLDTNHLN</sequence>
<dbReference type="InterPro" id="IPR016185">
    <property type="entry name" value="PreATP-grasp_dom_sf"/>
</dbReference>
<evidence type="ECO:0000256" key="5">
    <source>
        <dbReference type="ARBA" id="ARBA00022598"/>
    </source>
</evidence>
<dbReference type="AlphaFoldDB" id="A0A2Z4AEX2"/>
<dbReference type="PANTHER" id="PTHR48095">
    <property type="entry name" value="PYRUVATE CARBOXYLASE SUBUNIT A"/>
    <property type="match status" value="1"/>
</dbReference>
<dbReference type="SUPFAM" id="SSF51246">
    <property type="entry name" value="Rudiment single hybrid motif"/>
    <property type="match status" value="1"/>
</dbReference>
<evidence type="ECO:0000256" key="4">
    <source>
        <dbReference type="ARBA" id="ARBA00013263"/>
    </source>
</evidence>
<dbReference type="GO" id="GO:0004075">
    <property type="term" value="F:biotin carboxylase activity"/>
    <property type="evidence" value="ECO:0007669"/>
    <property type="project" value="UniProtKB-EC"/>
</dbReference>
<dbReference type="InterPro" id="IPR005482">
    <property type="entry name" value="Biotin_COase_C"/>
</dbReference>
<dbReference type="PANTHER" id="PTHR48095:SF2">
    <property type="entry name" value="BIOTIN CARBOXYLASE, CHLOROPLASTIC"/>
    <property type="match status" value="1"/>
</dbReference>
<comment type="subunit">
    <text evidence="3 13">Acetyl-CoA carboxylase is a heterohexamer of biotin carboxyl carrier protein, biotin carboxylase and the two subunits of carboxyl transferase in a 2:2 complex.</text>
</comment>
<proteinExistence type="predicted"/>
<dbReference type="SMART" id="SM00878">
    <property type="entry name" value="Biotin_carb_C"/>
    <property type="match status" value="1"/>
</dbReference>
<accession>A0A2Z4AEX2</accession>
<keyword evidence="6" id="KW-0479">Metal-binding</keyword>
<dbReference type="NCBIfam" id="TIGR00514">
    <property type="entry name" value="accC"/>
    <property type="match status" value="1"/>
</dbReference>
<evidence type="ECO:0000256" key="13">
    <source>
        <dbReference type="RuleBase" id="RU365063"/>
    </source>
</evidence>